<dbReference type="Proteomes" id="UP000264820">
    <property type="component" value="Unplaced"/>
</dbReference>
<feature type="region of interest" description="Disordered" evidence="3">
    <location>
        <begin position="1"/>
        <end position="20"/>
    </location>
</feature>
<evidence type="ECO:0000313" key="4">
    <source>
        <dbReference type="Ensembl" id="ENSHCOP00000012707.1"/>
    </source>
</evidence>
<reference evidence="4" key="2">
    <citation type="submission" date="2025-09" db="UniProtKB">
        <authorList>
            <consortium name="Ensembl"/>
        </authorList>
    </citation>
    <scope>IDENTIFICATION</scope>
</reference>
<dbReference type="SMART" id="SM00442">
    <property type="entry name" value="FGF"/>
    <property type="match status" value="1"/>
</dbReference>
<dbReference type="Gene3D" id="2.80.10.50">
    <property type="match status" value="1"/>
</dbReference>
<dbReference type="GeneTree" id="ENSGT00940000165035"/>
<dbReference type="PRINTS" id="PR00263">
    <property type="entry name" value="HBGFFGF"/>
</dbReference>
<name>A0A3Q2YH42_HIPCM</name>
<dbReference type="GO" id="GO:0008083">
    <property type="term" value="F:growth factor activity"/>
    <property type="evidence" value="ECO:0007669"/>
    <property type="project" value="InterPro"/>
</dbReference>
<keyword evidence="5" id="KW-1185">Reference proteome</keyword>
<dbReference type="STRING" id="109280.ENSHCOP00000012707"/>
<proteinExistence type="inferred from homology"/>
<comment type="similarity">
    <text evidence="1 2">Belongs to the heparin-binding growth factors family.</text>
</comment>
<dbReference type="SUPFAM" id="SSF50353">
    <property type="entry name" value="Cytokine"/>
    <property type="match status" value="1"/>
</dbReference>
<reference evidence="4" key="1">
    <citation type="submission" date="2025-08" db="UniProtKB">
        <authorList>
            <consortium name="Ensembl"/>
        </authorList>
    </citation>
    <scope>IDENTIFICATION</scope>
</reference>
<dbReference type="PROSITE" id="PS00247">
    <property type="entry name" value="HBGF_FGF"/>
    <property type="match status" value="1"/>
</dbReference>
<evidence type="ECO:0000256" key="3">
    <source>
        <dbReference type="SAM" id="MobiDB-lite"/>
    </source>
</evidence>
<accession>A0A3Q2YH42</accession>
<dbReference type="InterPro" id="IPR008996">
    <property type="entry name" value="IL1/FGF"/>
</dbReference>
<protein>
    <recommendedName>
        <fullName evidence="2">Fibroblast growth factor</fullName>
        <shortName evidence="2">FGF</shortName>
    </recommendedName>
</protein>
<dbReference type="AlphaFoldDB" id="A0A3Q2YH42"/>
<dbReference type="PRINTS" id="PR00262">
    <property type="entry name" value="IL1HBGF"/>
</dbReference>
<dbReference type="Ensembl" id="ENSHCOT00000019858.1">
    <property type="protein sequence ID" value="ENSHCOP00000012707.1"/>
    <property type="gene ID" value="ENSHCOG00000016029.1"/>
</dbReference>
<dbReference type="InterPro" id="IPR002209">
    <property type="entry name" value="Fibroblast_GF_fam"/>
</dbReference>
<evidence type="ECO:0000313" key="5">
    <source>
        <dbReference type="Proteomes" id="UP000264820"/>
    </source>
</evidence>
<organism evidence="4 5">
    <name type="scientific">Hippocampus comes</name>
    <name type="common">Tiger tail seahorse</name>
    <dbReference type="NCBI Taxonomy" id="109280"/>
    <lineage>
        <taxon>Eukaryota</taxon>
        <taxon>Metazoa</taxon>
        <taxon>Chordata</taxon>
        <taxon>Craniata</taxon>
        <taxon>Vertebrata</taxon>
        <taxon>Euteleostomi</taxon>
        <taxon>Actinopterygii</taxon>
        <taxon>Neopterygii</taxon>
        <taxon>Teleostei</taxon>
        <taxon>Neoteleostei</taxon>
        <taxon>Acanthomorphata</taxon>
        <taxon>Syngnathiaria</taxon>
        <taxon>Syngnathiformes</taxon>
        <taxon>Syngnathoidei</taxon>
        <taxon>Syngnathidae</taxon>
        <taxon>Hippocampus</taxon>
    </lineage>
</organism>
<evidence type="ECO:0000256" key="2">
    <source>
        <dbReference type="RuleBase" id="RU049442"/>
    </source>
</evidence>
<sequence>MSEGDVMTLPSNSQGDLSRHEPRALTRLHCLNGGYQLRIMPDGSVSGGLLGNDPYDILRRWATNVGEVVLMGENTKKYLAMNKKGRLYGTLTLNDECYFLEKYEENHYNTYRSRNYQWFVALKKNGKPKLGPKADLSQKSVFFLPRSVDGHHAAGETEPQDQTDFCLNHYHTE</sequence>
<dbReference type="PANTHER" id="PTHR11486">
    <property type="entry name" value="FIBROBLAST GROWTH FACTOR"/>
    <property type="match status" value="1"/>
</dbReference>
<evidence type="ECO:0000256" key="1">
    <source>
        <dbReference type="ARBA" id="ARBA00007936"/>
    </source>
</evidence>
<dbReference type="Pfam" id="PF00167">
    <property type="entry name" value="FGF"/>
    <property type="match status" value="1"/>
</dbReference>